<protein>
    <submittedName>
        <fullName evidence="1">Uncharacterized protein</fullName>
    </submittedName>
</protein>
<gene>
    <name evidence="1" type="ORF">SISNIDRAFT_456136</name>
</gene>
<sequence length="142" mass="16393">MRIEKEMLGGCSTMQAPTCSYPSFSAIPGQDVPLGKQKTFDMKYTYFAKGISIRTSAILSWMNKVEEDPQCRLWDKKIVVCRFCEAHIDVPPKGRAETRLALWRQHKTYCTEDKNFLPDGPIDHEQRLRNIIIQIQENNLEG</sequence>
<dbReference type="Proteomes" id="UP000076722">
    <property type="component" value="Unassembled WGS sequence"/>
</dbReference>
<organism evidence="1 2">
    <name type="scientific">Sistotremastrum niveocremeum HHB9708</name>
    <dbReference type="NCBI Taxonomy" id="1314777"/>
    <lineage>
        <taxon>Eukaryota</taxon>
        <taxon>Fungi</taxon>
        <taxon>Dikarya</taxon>
        <taxon>Basidiomycota</taxon>
        <taxon>Agaricomycotina</taxon>
        <taxon>Agaricomycetes</taxon>
        <taxon>Sistotremastrales</taxon>
        <taxon>Sistotremastraceae</taxon>
        <taxon>Sertulicium</taxon>
        <taxon>Sertulicium niveocremeum</taxon>
    </lineage>
</organism>
<proteinExistence type="predicted"/>
<evidence type="ECO:0000313" key="2">
    <source>
        <dbReference type="Proteomes" id="UP000076722"/>
    </source>
</evidence>
<name>A0A164SZW7_9AGAM</name>
<dbReference type="AlphaFoldDB" id="A0A164SZW7"/>
<reference evidence="1 2" key="1">
    <citation type="journal article" date="2016" name="Mol. Biol. Evol.">
        <title>Comparative Genomics of Early-Diverging Mushroom-Forming Fungi Provides Insights into the Origins of Lignocellulose Decay Capabilities.</title>
        <authorList>
            <person name="Nagy L.G."/>
            <person name="Riley R."/>
            <person name="Tritt A."/>
            <person name="Adam C."/>
            <person name="Daum C."/>
            <person name="Floudas D."/>
            <person name="Sun H."/>
            <person name="Yadav J.S."/>
            <person name="Pangilinan J."/>
            <person name="Larsson K.H."/>
            <person name="Matsuura K."/>
            <person name="Barry K."/>
            <person name="Labutti K."/>
            <person name="Kuo R."/>
            <person name="Ohm R.A."/>
            <person name="Bhattacharya S.S."/>
            <person name="Shirouzu T."/>
            <person name="Yoshinaga Y."/>
            <person name="Martin F.M."/>
            <person name="Grigoriev I.V."/>
            <person name="Hibbett D.S."/>
        </authorList>
    </citation>
    <scope>NUCLEOTIDE SEQUENCE [LARGE SCALE GENOMIC DNA]</scope>
    <source>
        <strain evidence="1 2">HHB9708</strain>
    </source>
</reference>
<accession>A0A164SZW7</accession>
<dbReference type="EMBL" id="KV419412">
    <property type="protein sequence ID" value="KZS91951.1"/>
    <property type="molecule type" value="Genomic_DNA"/>
</dbReference>
<evidence type="ECO:0000313" key="1">
    <source>
        <dbReference type="EMBL" id="KZS91951.1"/>
    </source>
</evidence>
<keyword evidence="2" id="KW-1185">Reference proteome</keyword>